<dbReference type="HOGENOM" id="CLU_1677737_0_0_1"/>
<evidence type="ECO:0000256" key="1">
    <source>
        <dbReference type="SAM" id="MobiDB-lite"/>
    </source>
</evidence>
<feature type="compositionally biased region" description="Polar residues" evidence="1">
    <location>
        <begin position="29"/>
        <end position="49"/>
    </location>
</feature>
<dbReference type="Proteomes" id="UP000020467">
    <property type="component" value="Unassembled WGS sequence"/>
</dbReference>
<reference evidence="2 3" key="1">
    <citation type="submission" date="2014-02" db="EMBL/GenBank/DDBJ databases">
        <title>The genome sequence of Colletotrichum fioriniae PJ7.</title>
        <authorList>
            <person name="Baroncelli R."/>
            <person name="Thon M.R."/>
        </authorList>
    </citation>
    <scope>NUCLEOTIDE SEQUENCE [LARGE SCALE GENOMIC DNA]</scope>
    <source>
        <strain evidence="2 3">PJ7</strain>
    </source>
</reference>
<dbReference type="EMBL" id="JARH01000469">
    <property type="protein sequence ID" value="EXF80216.1"/>
    <property type="molecule type" value="Genomic_DNA"/>
</dbReference>
<dbReference type="OrthoDB" id="10420575at2759"/>
<gene>
    <name evidence="2" type="ORF">CFIO01_11414</name>
</gene>
<evidence type="ECO:0000313" key="2">
    <source>
        <dbReference type="EMBL" id="EXF80216.1"/>
    </source>
</evidence>
<feature type="region of interest" description="Disordered" evidence="1">
    <location>
        <begin position="1"/>
        <end position="55"/>
    </location>
</feature>
<dbReference type="KEGG" id="cfj:CFIO01_11414"/>
<proteinExistence type="predicted"/>
<keyword evidence="3" id="KW-1185">Reference proteome</keyword>
<evidence type="ECO:0000313" key="3">
    <source>
        <dbReference type="Proteomes" id="UP000020467"/>
    </source>
</evidence>
<name>A0A010RIK6_9PEZI</name>
<dbReference type="AlphaFoldDB" id="A0A010RIK6"/>
<protein>
    <submittedName>
        <fullName evidence="2">Uncharacterized protein</fullName>
    </submittedName>
</protein>
<accession>A0A010RIK6</accession>
<comment type="caution">
    <text evidence="2">The sequence shown here is derived from an EMBL/GenBank/DDBJ whole genome shotgun (WGS) entry which is preliminary data.</text>
</comment>
<organism evidence="2 3">
    <name type="scientific">Colletotrichum fioriniae PJ7</name>
    <dbReference type="NCBI Taxonomy" id="1445577"/>
    <lineage>
        <taxon>Eukaryota</taxon>
        <taxon>Fungi</taxon>
        <taxon>Dikarya</taxon>
        <taxon>Ascomycota</taxon>
        <taxon>Pezizomycotina</taxon>
        <taxon>Sordariomycetes</taxon>
        <taxon>Hypocreomycetidae</taxon>
        <taxon>Glomerellales</taxon>
        <taxon>Glomerellaceae</taxon>
        <taxon>Colletotrichum</taxon>
        <taxon>Colletotrichum acutatum species complex</taxon>
    </lineage>
</organism>
<sequence>MGYGYVPTQLDPYEEGNRESPPGLAASTPRKSSQVTTFGAGQESSQVTRQKGKPGMPCLAKAIGPQIVSTTARIEPVWKESVQCDRVLRPGAGSGTWCWHGLVNVSMFGHWPNDQAPPGTFIHRTWGGGQRKLPWKGKYSDATPYAAVMGGLSSGYS</sequence>